<keyword evidence="5" id="KW-1185">Reference proteome</keyword>
<protein>
    <submittedName>
        <fullName evidence="4">DUF4347 domain-containing protein</fullName>
    </submittedName>
</protein>
<dbReference type="Proteomes" id="UP000646911">
    <property type="component" value="Unassembled WGS sequence"/>
</dbReference>
<evidence type="ECO:0000259" key="3">
    <source>
        <dbReference type="Pfam" id="PF14252"/>
    </source>
</evidence>
<evidence type="ECO:0000256" key="1">
    <source>
        <dbReference type="ARBA" id="ARBA00022729"/>
    </source>
</evidence>
<dbReference type="SUPFAM" id="SSF51126">
    <property type="entry name" value="Pectin lyase-like"/>
    <property type="match status" value="1"/>
</dbReference>
<feature type="non-terminal residue" evidence="4">
    <location>
        <position position="1565"/>
    </location>
</feature>
<evidence type="ECO:0000313" key="4">
    <source>
        <dbReference type="EMBL" id="MBC3911019.1"/>
    </source>
</evidence>
<gene>
    <name evidence="4" type="ORF">H8L47_25935</name>
</gene>
<organism evidence="4 5">
    <name type="scientific">Undibacterium umbellatum</name>
    <dbReference type="NCBI Taxonomy" id="2762300"/>
    <lineage>
        <taxon>Bacteria</taxon>
        <taxon>Pseudomonadati</taxon>
        <taxon>Pseudomonadota</taxon>
        <taxon>Betaproteobacteria</taxon>
        <taxon>Burkholderiales</taxon>
        <taxon>Oxalobacteraceae</taxon>
        <taxon>Undibacterium</taxon>
    </lineage>
</organism>
<comment type="caution">
    <text evidence="4">The sequence shown here is derived from an EMBL/GenBank/DDBJ whole genome shotgun (WGS) entry which is preliminary data.</text>
</comment>
<dbReference type="Pfam" id="PF14252">
    <property type="entry name" value="DUF4347"/>
    <property type="match status" value="1"/>
</dbReference>
<feature type="domain" description="DUF4347" evidence="3">
    <location>
        <begin position="58"/>
        <end position="208"/>
    </location>
</feature>
<keyword evidence="1" id="KW-0732">Signal</keyword>
<evidence type="ECO:0000259" key="2">
    <source>
        <dbReference type="Pfam" id="PF13205"/>
    </source>
</evidence>
<dbReference type="InterPro" id="IPR032812">
    <property type="entry name" value="SbsA_Ig"/>
</dbReference>
<dbReference type="SMART" id="SM00710">
    <property type="entry name" value="PbH1"/>
    <property type="match status" value="12"/>
</dbReference>
<dbReference type="InterPro" id="IPR012334">
    <property type="entry name" value="Pectin_lyas_fold"/>
</dbReference>
<dbReference type="InterPro" id="IPR006626">
    <property type="entry name" value="PbH1"/>
</dbReference>
<accession>A0ABR6ZH66</accession>
<feature type="domain" description="SbsA Ig-like" evidence="2">
    <location>
        <begin position="618"/>
        <end position="727"/>
    </location>
</feature>
<name>A0ABR6ZH66_9BURK</name>
<dbReference type="InterPro" id="IPR025592">
    <property type="entry name" value="DUF4347"/>
</dbReference>
<dbReference type="InterPro" id="IPR059226">
    <property type="entry name" value="Choice_anch_Q_dom"/>
</dbReference>
<dbReference type="InterPro" id="IPR011050">
    <property type="entry name" value="Pectin_lyase_fold/virulence"/>
</dbReference>
<dbReference type="Gene3D" id="2.160.20.10">
    <property type="entry name" value="Single-stranded right-handed beta-helix, Pectin lyase-like"/>
    <property type="match status" value="1"/>
</dbReference>
<sequence length="1565" mass="155632">MTPINPLNTANSDTNSSSSFSYSLTPDTILHIQSTPAIASASATNIAPAPLLTAAHEVVFVDTTLQNWQSLIGKLKPGTEVITLDPLKNGVQQMADALQGKADITAVHIVSHGGEGYLVVGNTMLSSYNLADYQSSLATIQKAMAPGADILLYGCDVAKGDIGVHFVNQLAEVTGTDVAASTNDTGAHGDWVLEYNSGAVETTAISAQHYQYDLATIKVTNLNDTGAGSLRAAVAATIGDGAADTIVFDPALFAGGAATLTLTSGAINVDSANNGDALTIVGAGETLLTISGNNSSPIFTSVASSNASNTSALSISGMTLSNASGAFGAIAMMYSGSLTIDHIAIKNNNSTTKGAGLVFYDAGASVSISNTTIANNTATATYSSGNGGGAYVNAANVTISNSTISGNAASNGRYGGGISVSAGTSATLTNLTIAGNSAGKTGDNAGGGGGISLSGAGAKTLTNSTIVGNSFVGGNGAAIGGGGVYVTQNSGAVTLKNTIIANNSSTNNLSDDDDVFIGNASTLAGSNNLVISTVGTTGSGSNTTTGTITTLGTALGALANNGGAVQTIAILAGSNAINAGTSTGAPVIDARGFGRGGSTDIGAYESSDNGSFNFSGIVSPANGVVDVPVNYDLVIEFGQAVTAVAAKNIVIYRQSDNAILETISATDSSKVTFSSGSGGANSKVTINPAANFAGTTGYYVLIDSGAFKDGANKTFNGISSTATWSFTSAVPPASITSAAYDASTGTLTIAGLDIINGGAVDVTKLSLTGQAGSYTLTATPGVTASNATTISFGLNAADKLEVNGILNNNGTTAVDTTTFNVAAAANWMTSAPADLTGNAVTVSNVTAPTITSATYDGTTHVFTVTGTNLVKTIGATNDVTISALTITGEGGATRTLFTTGDVEVTSATSFTFTLAGADIAAVDALLNKNGTSAVSSTIYNIAAADDWNSVIAGGNIQDLTGNGVTVSNAAPSILSATYTAGAASLFVSTANVNFGDSIDVTKITVTGQGGSYNLTTTSATAVTSSGFFVTLNAADKINVAGILNNNGTSAVDATVFNLAAAANWNQTTASSADLTGNAITVSSILAPRINSATYDGATHVFTVTGSELVKTIGATNDITISKLTIKGEGGATRTLSTTNNVEIISDTSFSFTLAGADIAAVDALLNKNGSGSADFTFYNLAAADDWNSVITGGDIADTANQITVSNAITSIRNATYSASSGILTVSALNMVSGDTIDVSKLSLIGQGGASYSLTTSNVTAASATSFAVTLNAADKLAVNGLLNKNGTTAADATAFNLSATAGWDQTLISGADLIGNAVTVSAVTAPRLIGVTYNAASHILRVSGMYLVATPGVNNDITVSRLTVLGEGGGAYALTSSNVDLIDDQHFDINLNGADQLGVAQLLNKNGFSSTAGTTYSLVASDDWNSVVTGGNIADTSGVFLVSNVPVPTITSSTYNASTGVLTVTGTGLTGLTGATNDIVANKFSLQGEGGASYNLTTTSNVEITSATSFTLTLSAADRLGANLIMNKNGTSSTSVNTYNLIANEDWNAGADAAVVIADLTGNGV</sequence>
<dbReference type="NCBIfam" id="NF041518">
    <property type="entry name" value="choice_anch_Q"/>
    <property type="match status" value="1"/>
</dbReference>
<dbReference type="Pfam" id="PF13205">
    <property type="entry name" value="Big_5"/>
    <property type="match status" value="1"/>
</dbReference>
<dbReference type="RefSeq" id="WP_186956665.1">
    <property type="nucleotide sequence ID" value="NZ_JACOFX010000022.1"/>
</dbReference>
<proteinExistence type="predicted"/>
<reference evidence="4 5" key="1">
    <citation type="submission" date="2020-08" db="EMBL/GenBank/DDBJ databases">
        <title>Novel species isolated from subtropical streams in China.</title>
        <authorList>
            <person name="Lu H."/>
        </authorList>
    </citation>
    <scope>NUCLEOTIDE SEQUENCE [LARGE SCALE GENOMIC DNA]</scope>
    <source>
        <strain evidence="4 5">NL8W</strain>
    </source>
</reference>
<evidence type="ECO:0000313" key="5">
    <source>
        <dbReference type="Proteomes" id="UP000646911"/>
    </source>
</evidence>
<dbReference type="EMBL" id="JACOFX010000022">
    <property type="protein sequence ID" value="MBC3911019.1"/>
    <property type="molecule type" value="Genomic_DNA"/>
</dbReference>